<protein>
    <recommendedName>
        <fullName evidence="3">Antibiotic biosynthesis monooxygenase</fullName>
    </recommendedName>
</protein>
<comment type="caution">
    <text evidence="1">The sequence shown here is derived from an EMBL/GenBank/DDBJ whole genome shotgun (WGS) entry which is preliminary data.</text>
</comment>
<organism evidence="1 2">
    <name type="scientific">Nocardia xishanensis</name>
    <dbReference type="NCBI Taxonomy" id="238964"/>
    <lineage>
        <taxon>Bacteria</taxon>
        <taxon>Bacillati</taxon>
        <taxon>Actinomycetota</taxon>
        <taxon>Actinomycetes</taxon>
        <taxon>Mycobacteriales</taxon>
        <taxon>Nocardiaceae</taxon>
        <taxon>Nocardia</taxon>
    </lineage>
</organism>
<evidence type="ECO:0000313" key="2">
    <source>
        <dbReference type="Proteomes" id="UP001611415"/>
    </source>
</evidence>
<dbReference type="RefSeq" id="WP_357402104.1">
    <property type="nucleotide sequence ID" value="NZ_JBEYCD010000003.1"/>
</dbReference>
<gene>
    <name evidence="1" type="ORF">ACH49W_29600</name>
</gene>
<evidence type="ECO:0000313" key="1">
    <source>
        <dbReference type="EMBL" id="MFI2477550.1"/>
    </source>
</evidence>
<keyword evidence="2" id="KW-1185">Reference proteome</keyword>
<evidence type="ECO:0008006" key="3">
    <source>
        <dbReference type="Google" id="ProtNLM"/>
    </source>
</evidence>
<reference evidence="1 2" key="1">
    <citation type="submission" date="2024-10" db="EMBL/GenBank/DDBJ databases">
        <title>The Natural Products Discovery Center: Release of the First 8490 Sequenced Strains for Exploring Actinobacteria Biosynthetic Diversity.</title>
        <authorList>
            <person name="Kalkreuter E."/>
            <person name="Kautsar S.A."/>
            <person name="Yang D."/>
            <person name="Bader C.D."/>
            <person name="Teijaro C.N."/>
            <person name="Fluegel L."/>
            <person name="Davis C.M."/>
            <person name="Simpson J.R."/>
            <person name="Lauterbach L."/>
            <person name="Steele A.D."/>
            <person name="Gui C."/>
            <person name="Meng S."/>
            <person name="Li G."/>
            <person name="Viehrig K."/>
            <person name="Ye F."/>
            <person name="Su P."/>
            <person name="Kiefer A.F."/>
            <person name="Nichols A."/>
            <person name="Cepeda A.J."/>
            <person name="Yan W."/>
            <person name="Fan B."/>
            <person name="Jiang Y."/>
            <person name="Adhikari A."/>
            <person name="Zheng C.-J."/>
            <person name="Schuster L."/>
            <person name="Cowan T.M."/>
            <person name="Smanski M.J."/>
            <person name="Chevrette M.G."/>
            <person name="De Carvalho L.P.S."/>
            <person name="Shen B."/>
        </authorList>
    </citation>
    <scope>NUCLEOTIDE SEQUENCE [LARGE SCALE GENOMIC DNA]</scope>
    <source>
        <strain evidence="1 2">NPDC019275</strain>
    </source>
</reference>
<dbReference type="Proteomes" id="UP001611415">
    <property type="component" value="Unassembled WGS sequence"/>
</dbReference>
<accession>A0ABW7X8V6</accession>
<dbReference type="EMBL" id="JBIRYO010000025">
    <property type="protein sequence ID" value="MFI2477550.1"/>
    <property type="molecule type" value="Genomic_DNA"/>
</dbReference>
<name>A0ABW7X8V6_9NOCA</name>
<sequence length="94" mass="10144">MPYIHITHAPGAGLTEYRAVVEALGPDPVTGNLLHIVGESDGVLHVVDVWDSSVSADRYAAERLFPAFEKAGVRLGPETRLEVFDTEIVRGTMG</sequence>
<proteinExistence type="predicted"/>